<name>A0ABT4ZBA9_9RHOB</name>
<dbReference type="RefSeq" id="WP_271887759.1">
    <property type="nucleotide sequence ID" value="NZ_JAQBIE010000003.1"/>
</dbReference>
<sequence length="165" mass="18302">MSWRVPGPPRPPNHPKTIHKPPTREREAAEDEEAEKVLAAYPPDRVRGKAECLGRIREALDAGTEVEDLSQAVKAYATESAGFTRSKVCFSDNWFKSGRWRSYVEDIARNREGSKAKEAEMLAGLANWVTDKHPLCRHITPGQIDALLAAELVTQAQIQAAGLRS</sequence>
<dbReference type="EMBL" id="JAQBIE010000003">
    <property type="protein sequence ID" value="MDB6176643.1"/>
    <property type="molecule type" value="Genomic_DNA"/>
</dbReference>
<reference evidence="2" key="1">
    <citation type="submission" date="2022-12" db="EMBL/GenBank/DDBJ databases">
        <title>Paracoccus onchidii sp. nov., isolated from a marine invertebrate from the South China Sea.</title>
        <authorList>
            <person name="Xu S."/>
            <person name="Liu Z."/>
            <person name="Xu Y."/>
        </authorList>
    </citation>
    <scope>NUCLEOTIDE SEQUENCE</scope>
    <source>
        <strain evidence="2">Z330</strain>
    </source>
</reference>
<proteinExistence type="predicted"/>
<feature type="region of interest" description="Disordered" evidence="1">
    <location>
        <begin position="1"/>
        <end position="39"/>
    </location>
</feature>
<feature type="compositionally biased region" description="Pro residues" evidence="1">
    <location>
        <begin position="1"/>
        <end position="14"/>
    </location>
</feature>
<keyword evidence="3" id="KW-1185">Reference proteome</keyword>
<evidence type="ECO:0000313" key="2">
    <source>
        <dbReference type="EMBL" id="MDB6176643.1"/>
    </source>
</evidence>
<comment type="caution">
    <text evidence="2">The sequence shown here is derived from an EMBL/GenBank/DDBJ whole genome shotgun (WGS) entry which is preliminary data.</text>
</comment>
<organism evidence="2 3">
    <name type="scientific">Paracoccus onchidii</name>
    <dbReference type="NCBI Taxonomy" id="3017813"/>
    <lineage>
        <taxon>Bacteria</taxon>
        <taxon>Pseudomonadati</taxon>
        <taxon>Pseudomonadota</taxon>
        <taxon>Alphaproteobacteria</taxon>
        <taxon>Rhodobacterales</taxon>
        <taxon>Paracoccaceae</taxon>
        <taxon>Paracoccus</taxon>
    </lineage>
</organism>
<gene>
    <name evidence="2" type="ORF">PAF17_03890</name>
</gene>
<accession>A0ABT4ZBA9</accession>
<protein>
    <submittedName>
        <fullName evidence="2">Uncharacterized protein</fullName>
    </submittedName>
</protein>
<dbReference type="Proteomes" id="UP001165641">
    <property type="component" value="Unassembled WGS sequence"/>
</dbReference>
<evidence type="ECO:0000313" key="3">
    <source>
        <dbReference type="Proteomes" id="UP001165641"/>
    </source>
</evidence>
<evidence type="ECO:0000256" key="1">
    <source>
        <dbReference type="SAM" id="MobiDB-lite"/>
    </source>
</evidence>